<dbReference type="EMBL" id="KY073228">
    <property type="protein sequence ID" value="APD19468.1"/>
    <property type="molecule type" value="Genomic_DNA"/>
</dbReference>
<sequence length="144" mass="17247">MWNEYKEQYSYTPVTTGEIKEVIARWEFIKLQAESAVEEAIMSYSRPYSFFEKLRGVDKWAPKELLNKDAVDHWLGVEEHLHREGKINADHYWVVVDFHYERRDMLAEFKAMASMEPEREHLLGGAAMRLIRRINKIYEFEMEA</sequence>
<reference evidence="2" key="1">
    <citation type="submission" date="2016-11" db="EMBL/GenBank/DDBJ databases">
        <authorList>
            <person name="Shneider M.M."/>
            <person name="Miroshnikov K.A."/>
            <person name="Korzhenkov A.A."/>
            <person name="Samarov N.I."/>
            <person name="Toshchakov S.V."/>
            <person name="Leiman P.G."/>
        </authorList>
    </citation>
    <scope>NUCLEOTIDE SEQUENCE [LARGE SCALE GENOMIC DNA]</scope>
</reference>
<accession>A0A1J0ME88</accession>
<evidence type="ECO:0000313" key="1">
    <source>
        <dbReference type="EMBL" id="APD19468.1"/>
    </source>
</evidence>
<organism evidence="1 2">
    <name type="scientific">Pseudomonas phage Zigelbrucke</name>
    <dbReference type="NCBI Taxonomy" id="1916099"/>
    <lineage>
        <taxon>Viruses</taxon>
        <taxon>Duplodnaviria</taxon>
        <taxon>Heunggongvirae</taxon>
        <taxon>Uroviricota</taxon>
        <taxon>Caudoviricetes</taxon>
        <taxon>Vandenendeviridae</taxon>
        <taxon>Skurskavirinae</taxon>
        <taxon>Pakpunavirus</taxon>
        <taxon>Pakpunavirus zigelbrucke</taxon>
    </lineage>
</organism>
<evidence type="ECO:0000313" key="2">
    <source>
        <dbReference type="Proteomes" id="UP000225451"/>
    </source>
</evidence>
<proteinExistence type="predicted"/>
<name>A0A1J0ME88_9CAUD</name>
<protein>
    <submittedName>
        <fullName evidence="1">Uncharacterized protein</fullName>
    </submittedName>
</protein>
<gene>
    <name evidence="1" type="ORF">Zigelbrucke_028</name>
</gene>
<dbReference type="Proteomes" id="UP000225451">
    <property type="component" value="Segment"/>
</dbReference>
<keyword evidence="2" id="KW-1185">Reference proteome</keyword>